<organism evidence="2 3">
    <name type="scientific">Brucella tritici</name>
    <dbReference type="NCBI Taxonomy" id="94626"/>
    <lineage>
        <taxon>Bacteria</taxon>
        <taxon>Pseudomonadati</taxon>
        <taxon>Pseudomonadota</taxon>
        <taxon>Alphaproteobacteria</taxon>
        <taxon>Hyphomicrobiales</taxon>
        <taxon>Brucellaceae</taxon>
        <taxon>Brucella/Ochrobactrum group</taxon>
        <taxon>Brucella</taxon>
    </lineage>
</organism>
<dbReference type="Gene3D" id="2.40.50.230">
    <property type="entry name" value="Gp5 N-terminal domain"/>
    <property type="match status" value="1"/>
</dbReference>
<evidence type="ECO:0008006" key="4">
    <source>
        <dbReference type="Google" id="ProtNLM"/>
    </source>
</evidence>
<evidence type="ECO:0000313" key="2">
    <source>
        <dbReference type="EMBL" id="KAB2666801.1"/>
    </source>
</evidence>
<dbReference type="RefSeq" id="WP_151677106.1">
    <property type="nucleotide sequence ID" value="NZ_WBWA01000002.1"/>
</dbReference>
<dbReference type="Proteomes" id="UP000430843">
    <property type="component" value="Unassembled WGS sequence"/>
</dbReference>
<dbReference type="AlphaFoldDB" id="A0A833CNV1"/>
<proteinExistence type="predicted"/>
<keyword evidence="3" id="KW-1185">Reference proteome</keyword>
<gene>
    <name evidence="2" type="ORF">F9K91_02355</name>
</gene>
<reference evidence="2 3" key="1">
    <citation type="submission" date="2019-09" db="EMBL/GenBank/DDBJ databases">
        <title>Taxonomic organization of the family Brucellaceae based on a phylogenomic approach.</title>
        <authorList>
            <person name="Leclercq S."/>
            <person name="Cloeckaert A."/>
            <person name="Zygmunt M.S."/>
        </authorList>
    </citation>
    <scope>NUCLEOTIDE SEQUENCE [LARGE SCALE GENOMIC DNA]</scope>
    <source>
        <strain evidence="2 3">LMG 18957</strain>
    </source>
</reference>
<protein>
    <recommendedName>
        <fullName evidence="4">Phage baseplate assembly protein V</fullName>
    </recommendedName>
</protein>
<feature type="compositionally biased region" description="Basic and acidic residues" evidence="1">
    <location>
        <begin position="165"/>
        <end position="186"/>
    </location>
</feature>
<feature type="region of interest" description="Disordered" evidence="1">
    <location>
        <begin position="161"/>
        <end position="194"/>
    </location>
</feature>
<accession>A0A833CNV1</accession>
<dbReference type="InterPro" id="IPR037026">
    <property type="entry name" value="Vgr_OB-fold_dom_sf"/>
</dbReference>
<name>A0A833CNV1_9HYPH</name>
<evidence type="ECO:0000313" key="3">
    <source>
        <dbReference type="Proteomes" id="UP000430843"/>
    </source>
</evidence>
<evidence type="ECO:0000256" key="1">
    <source>
        <dbReference type="SAM" id="MobiDB-lite"/>
    </source>
</evidence>
<sequence length="194" mass="20360">MRLDKLLVEVLRRTAEIERRFDGMVKQGPVAEVDPKSGTVRVRLGGSDKEPMLSPPIPYAQIAGGLKVHAPPTVGQQMTVLSGSGDFRQGLAVPMTWSDANKSPSEKGSENVLTFGDARIELRGDELLLTIGGFSVSFKASGATFSVGGVTHQISASGLTTTGGKIEHDEKNIGSDHIHGGVERGGARTSGPAN</sequence>
<dbReference type="EMBL" id="WBWA01000002">
    <property type="protein sequence ID" value="KAB2666801.1"/>
    <property type="molecule type" value="Genomic_DNA"/>
</dbReference>
<comment type="caution">
    <text evidence="2">The sequence shown here is derived from an EMBL/GenBank/DDBJ whole genome shotgun (WGS) entry which is preliminary data.</text>
</comment>